<feature type="non-terminal residue" evidence="2">
    <location>
        <position position="89"/>
    </location>
</feature>
<organism evidence="2">
    <name type="scientific">uncultured Rubrobacteraceae bacterium</name>
    <dbReference type="NCBI Taxonomy" id="349277"/>
    <lineage>
        <taxon>Bacteria</taxon>
        <taxon>Bacillati</taxon>
        <taxon>Actinomycetota</taxon>
        <taxon>Rubrobacteria</taxon>
        <taxon>Rubrobacterales</taxon>
        <taxon>Rubrobacteraceae</taxon>
        <taxon>environmental samples</taxon>
    </lineage>
</organism>
<feature type="non-terminal residue" evidence="2">
    <location>
        <position position="1"/>
    </location>
</feature>
<evidence type="ECO:0000256" key="1">
    <source>
        <dbReference type="SAM" id="MobiDB-lite"/>
    </source>
</evidence>
<sequence length="89" mass="9047">VPKGDGALHGEPLVALLARQAPPRPRRLPLRGRGRDRGPGGLGQAVPGRPRRGGAALRLCRPSPGGRHGHGADTGRLGPIRAPAAGQAV</sequence>
<gene>
    <name evidence="2" type="ORF">AVDCRST_MAG25-1768</name>
</gene>
<protein>
    <submittedName>
        <fullName evidence="2">Uncharacterized protein</fullName>
    </submittedName>
</protein>
<name>A0A6J4R9U2_9ACTN</name>
<dbReference type="EMBL" id="CADCVI010000106">
    <property type="protein sequence ID" value="CAA9468201.1"/>
    <property type="molecule type" value="Genomic_DNA"/>
</dbReference>
<reference evidence="2" key="1">
    <citation type="submission" date="2020-02" db="EMBL/GenBank/DDBJ databases">
        <authorList>
            <person name="Meier V. D."/>
        </authorList>
    </citation>
    <scope>NUCLEOTIDE SEQUENCE</scope>
    <source>
        <strain evidence="2">AVDCRST_MAG25</strain>
    </source>
</reference>
<accession>A0A6J4R9U2</accession>
<feature type="region of interest" description="Disordered" evidence="1">
    <location>
        <begin position="1"/>
        <end position="89"/>
    </location>
</feature>
<feature type="compositionally biased region" description="Low complexity" evidence="1">
    <location>
        <begin position="12"/>
        <end position="21"/>
    </location>
</feature>
<feature type="compositionally biased region" description="Low complexity" evidence="1">
    <location>
        <begin position="53"/>
        <end position="62"/>
    </location>
</feature>
<proteinExistence type="predicted"/>
<dbReference type="AlphaFoldDB" id="A0A6J4R9U2"/>
<evidence type="ECO:0000313" key="2">
    <source>
        <dbReference type="EMBL" id="CAA9468201.1"/>
    </source>
</evidence>